<evidence type="ECO:0000313" key="2">
    <source>
        <dbReference type="Proteomes" id="UP001279734"/>
    </source>
</evidence>
<accession>A0AAD3SVF7</accession>
<dbReference type="Pfam" id="PF23173">
    <property type="entry name" value="bHLH_SAC51"/>
    <property type="match status" value="1"/>
</dbReference>
<dbReference type="InterPro" id="IPR037546">
    <property type="entry name" value="SAC51-like"/>
</dbReference>
<sequence>MDKDSGSWLYERQLYGKFTVARPLKLPAFDLGLQRIGVASPPPCASNISTGVTCPLFGFLNLPNSKECPVKKQPHGWFNCLPEFRPGVTFMPEMIHGEKLLPNINFTGKVPPPAAAAAYGKCDDPNVGSSCPKKQFLVFDQTGGKTLMYSSGLHCLTSWSPKPIIQDNLSWEDMGMKGDAHYHSEPNLTDEDCRSNGRSRLHEDTEEINALLYSDDDEADCYLDDEETSTGRSPTTMTACHKQDCFEEAAMDEVSSSASPTKRRKLSNGDCYRLVKSFEHEEDAESSCAEGKPMKFAVMGSLSGNKRPKEERIRETVNILRSIIPAGEGKDAIMVLDEAIDYLRTLKVKAKSLRLYTL</sequence>
<dbReference type="EMBL" id="BSYO01000017">
    <property type="protein sequence ID" value="GMH17387.1"/>
    <property type="molecule type" value="Genomic_DNA"/>
</dbReference>
<dbReference type="CDD" id="cd18917">
    <property type="entry name" value="bHLH_AtSAC51_like"/>
    <property type="match status" value="1"/>
</dbReference>
<reference evidence="1" key="1">
    <citation type="submission" date="2023-05" db="EMBL/GenBank/DDBJ databases">
        <title>Nepenthes gracilis genome sequencing.</title>
        <authorList>
            <person name="Fukushima K."/>
        </authorList>
    </citation>
    <scope>NUCLEOTIDE SEQUENCE</scope>
    <source>
        <strain evidence="1">SING2019-196</strain>
    </source>
</reference>
<organism evidence="1 2">
    <name type="scientific">Nepenthes gracilis</name>
    <name type="common">Slender pitcher plant</name>
    <dbReference type="NCBI Taxonomy" id="150966"/>
    <lineage>
        <taxon>Eukaryota</taxon>
        <taxon>Viridiplantae</taxon>
        <taxon>Streptophyta</taxon>
        <taxon>Embryophyta</taxon>
        <taxon>Tracheophyta</taxon>
        <taxon>Spermatophyta</taxon>
        <taxon>Magnoliopsida</taxon>
        <taxon>eudicotyledons</taxon>
        <taxon>Gunneridae</taxon>
        <taxon>Pentapetalae</taxon>
        <taxon>Caryophyllales</taxon>
        <taxon>Nepenthaceae</taxon>
        <taxon>Nepenthes</taxon>
    </lineage>
</organism>
<keyword evidence="2" id="KW-1185">Reference proteome</keyword>
<dbReference type="PANTHER" id="PTHR36066">
    <property type="entry name" value="TRANSCRIPTION FACTOR BHLH145"/>
    <property type="match status" value="1"/>
</dbReference>
<dbReference type="PANTHER" id="PTHR36066:SF2">
    <property type="entry name" value="TRANSCRIPTION FACTOR BHLH145"/>
    <property type="match status" value="1"/>
</dbReference>
<dbReference type="AlphaFoldDB" id="A0AAD3SVF7"/>
<comment type="caution">
    <text evidence="1">The sequence shown here is derived from an EMBL/GenBank/DDBJ whole genome shotgun (WGS) entry which is preliminary data.</text>
</comment>
<evidence type="ECO:0000313" key="1">
    <source>
        <dbReference type="EMBL" id="GMH17387.1"/>
    </source>
</evidence>
<dbReference type="Proteomes" id="UP001279734">
    <property type="component" value="Unassembled WGS sequence"/>
</dbReference>
<protein>
    <submittedName>
        <fullName evidence="1">Uncharacterized protein</fullName>
    </submittedName>
</protein>
<gene>
    <name evidence="1" type="ORF">Nepgr_019228</name>
</gene>
<name>A0AAD3SVF7_NEPGR</name>
<proteinExistence type="predicted"/>